<feature type="domain" description="EGF-like" evidence="9">
    <location>
        <begin position="2732"/>
        <end position="2772"/>
    </location>
</feature>
<dbReference type="SMART" id="SM00179">
    <property type="entry name" value="EGF_CA"/>
    <property type="match status" value="16"/>
</dbReference>
<feature type="domain" description="EGF-like" evidence="9">
    <location>
        <begin position="118"/>
        <end position="152"/>
    </location>
</feature>
<comment type="caution">
    <text evidence="6">Lacks conserved residue(s) required for the propagation of feature annotation.</text>
</comment>
<feature type="compositionally biased region" description="Polar residues" evidence="7">
    <location>
        <begin position="1969"/>
        <end position="1980"/>
    </location>
</feature>
<feature type="compositionally biased region" description="Low complexity" evidence="7">
    <location>
        <begin position="2246"/>
        <end position="2271"/>
    </location>
</feature>
<organism evidence="11 12">
    <name type="scientific">Ascaris lumbricoides</name>
    <name type="common">Giant roundworm</name>
    <dbReference type="NCBI Taxonomy" id="6252"/>
    <lineage>
        <taxon>Eukaryota</taxon>
        <taxon>Metazoa</taxon>
        <taxon>Ecdysozoa</taxon>
        <taxon>Nematoda</taxon>
        <taxon>Chromadorea</taxon>
        <taxon>Rhabditida</taxon>
        <taxon>Spirurina</taxon>
        <taxon>Ascaridomorpha</taxon>
        <taxon>Ascaridoidea</taxon>
        <taxon>Ascarididae</taxon>
        <taxon>Ascaris</taxon>
    </lineage>
</organism>
<feature type="compositionally biased region" description="Polar residues" evidence="7">
    <location>
        <begin position="979"/>
        <end position="990"/>
    </location>
</feature>
<feature type="compositionally biased region" description="Low complexity" evidence="7">
    <location>
        <begin position="832"/>
        <end position="842"/>
    </location>
</feature>
<evidence type="ECO:0000259" key="9">
    <source>
        <dbReference type="PROSITE" id="PS50026"/>
    </source>
</evidence>
<feature type="region of interest" description="Disordered" evidence="7">
    <location>
        <begin position="2963"/>
        <end position="3109"/>
    </location>
</feature>
<feature type="region of interest" description="Disordered" evidence="7">
    <location>
        <begin position="476"/>
        <end position="504"/>
    </location>
</feature>
<keyword evidence="1 6" id="KW-0245">EGF-like domain</keyword>
<evidence type="ECO:0000256" key="2">
    <source>
        <dbReference type="ARBA" id="ARBA00022729"/>
    </source>
</evidence>
<keyword evidence="5" id="KW-0325">Glycoprotein</keyword>
<dbReference type="InterPro" id="IPR000152">
    <property type="entry name" value="EGF-type_Asp/Asn_hydroxyl_site"/>
</dbReference>
<evidence type="ECO:0000256" key="8">
    <source>
        <dbReference type="SAM" id="Phobius"/>
    </source>
</evidence>
<evidence type="ECO:0000256" key="6">
    <source>
        <dbReference type="PROSITE-ProRule" id="PRU00076"/>
    </source>
</evidence>
<feature type="compositionally biased region" description="Polar residues" evidence="7">
    <location>
        <begin position="602"/>
        <end position="625"/>
    </location>
</feature>
<feature type="compositionally biased region" description="Low complexity" evidence="7">
    <location>
        <begin position="479"/>
        <end position="490"/>
    </location>
</feature>
<feature type="compositionally biased region" description="Basic and acidic residues" evidence="7">
    <location>
        <begin position="929"/>
        <end position="945"/>
    </location>
</feature>
<feature type="compositionally biased region" description="Polar residues" evidence="7">
    <location>
        <begin position="729"/>
        <end position="761"/>
    </location>
</feature>
<dbReference type="GO" id="GO:0005509">
    <property type="term" value="F:calcium ion binding"/>
    <property type="evidence" value="ECO:0007669"/>
    <property type="project" value="InterPro"/>
</dbReference>
<dbReference type="FunFam" id="2.10.25.10:FF:000005">
    <property type="entry name" value="Fibrillin 2"/>
    <property type="match status" value="1"/>
</dbReference>
<feature type="compositionally biased region" description="Basic and acidic residues" evidence="7">
    <location>
        <begin position="673"/>
        <end position="692"/>
    </location>
</feature>
<dbReference type="Pfam" id="PF12947">
    <property type="entry name" value="EGF_3"/>
    <property type="match status" value="5"/>
</dbReference>
<evidence type="ECO:0000313" key="11">
    <source>
        <dbReference type="Proteomes" id="UP000036681"/>
    </source>
</evidence>
<dbReference type="FunFam" id="2.10.25.10:FF:000038">
    <property type="entry name" value="Fibrillin 2"/>
    <property type="match status" value="9"/>
</dbReference>
<evidence type="ECO:0000256" key="5">
    <source>
        <dbReference type="ARBA" id="ARBA00023180"/>
    </source>
</evidence>
<name>A0A0M3HN33_ASCLU</name>
<dbReference type="Gene3D" id="2.90.20.10">
    <property type="entry name" value="Plasmodium vivax P25 domain"/>
    <property type="match status" value="1"/>
</dbReference>
<dbReference type="PROSITE" id="PS51034">
    <property type="entry name" value="ZP_2"/>
    <property type="match status" value="1"/>
</dbReference>
<dbReference type="SUPFAM" id="SSF57196">
    <property type="entry name" value="EGF/Laminin"/>
    <property type="match status" value="4"/>
</dbReference>
<feature type="region of interest" description="Disordered" evidence="7">
    <location>
        <begin position="1577"/>
        <end position="1703"/>
    </location>
</feature>
<dbReference type="FunFam" id="2.10.25.10:FF:000555">
    <property type="entry name" value="Dumpy, isoform I"/>
    <property type="match status" value="1"/>
</dbReference>
<feature type="compositionally biased region" description="Polar residues" evidence="7">
    <location>
        <begin position="1487"/>
        <end position="1498"/>
    </location>
</feature>
<keyword evidence="8" id="KW-1133">Transmembrane helix</keyword>
<feature type="region of interest" description="Disordered" evidence="7">
    <location>
        <begin position="1956"/>
        <end position="2031"/>
    </location>
</feature>
<feature type="compositionally biased region" description="Low complexity" evidence="7">
    <location>
        <begin position="798"/>
        <end position="809"/>
    </location>
</feature>
<evidence type="ECO:0000256" key="7">
    <source>
        <dbReference type="SAM" id="MobiDB-lite"/>
    </source>
</evidence>
<dbReference type="PROSITE" id="PS00010">
    <property type="entry name" value="ASX_HYDROXYL"/>
    <property type="match status" value="9"/>
</dbReference>
<dbReference type="InterPro" id="IPR052235">
    <property type="entry name" value="Nephronectin_domain"/>
</dbReference>
<keyword evidence="3" id="KW-0677">Repeat</keyword>
<dbReference type="WBParaSite" id="ALUE_0000303501-mRNA-1">
    <property type="protein sequence ID" value="ALUE_0000303501-mRNA-1"/>
    <property type="gene ID" value="ALUE_0000303501"/>
</dbReference>
<feature type="region of interest" description="Disordered" evidence="7">
    <location>
        <begin position="3331"/>
        <end position="3447"/>
    </location>
</feature>
<dbReference type="SMART" id="SM00241">
    <property type="entry name" value="ZP"/>
    <property type="match status" value="1"/>
</dbReference>
<feature type="compositionally biased region" description="Polar residues" evidence="7">
    <location>
        <begin position="1577"/>
        <end position="1589"/>
    </location>
</feature>
<dbReference type="InterPro" id="IPR056953">
    <property type="entry name" value="CUT_N"/>
</dbReference>
<dbReference type="Gene3D" id="2.10.25.10">
    <property type="entry name" value="Laminin"/>
    <property type="match status" value="16"/>
</dbReference>
<feature type="domain" description="EGF-like" evidence="9">
    <location>
        <begin position="3724"/>
        <end position="3763"/>
    </location>
</feature>
<feature type="compositionally biased region" description="Basic and acidic residues" evidence="7">
    <location>
        <begin position="3393"/>
        <end position="3446"/>
    </location>
</feature>
<dbReference type="PANTHER" id="PTHR24050">
    <property type="entry name" value="PA14 DOMAIN-CONTAINING PROTEIN"/>
    <property type="match status" value="1"/>
</dbReference>
<feature type="compositionally biased region" description="Basic and acidic residues" evidence="7">
    <location>
        <begin position="1196"/>
        <end position="1216"/>
    </location>
</feature>
<feature type="domain" description="EGF-like" evidence="9">
    <location>
        <begin position="2533"/>
        <end position="2572"/>
    </location>
</feature>
<feature type="region of interest" description="Disordered" evidence="7">
    <location>
        <begin position="2058"/>
        <end position="2079"/>
    </location>
</feature>
<keyword evidence="2" id="KW-0732">Signal</keyword>
<feature type="compositionally biased region" description="Polar residues" evidence="7">
    <location>
        <begin position="1135"/>
        <end position="1152"/>
    </location>
</feature>
<evidence type="ECO:0000313" key="12">
    <source>
        <dbReference type="WBParaSite" id="ALUE_0000303501-mRNA-1"/>
    </source>
</evidence>
<dbReference type="Pfam" id="PF25057">
    <property type="entry name" value="CUT_N"/>
    <property type="match status" value="1"/>
</dbReference>
<feature type="region of interest" description="Disordered" evidence="7">
    <location>
        <begin position="595"/>
        <end position="1052"/>
    </location>
</feature>
<sequence length="4153" mass="444634">MAGEGTWLELSSCEKTAFQSAGSRQSLPKMGPLARALGVILIVTLHRRCYAITKNFVNSSMPEMRPTFVVNFDMATVICQHSADPSDLHLHQMSILCDGKPDCYKNPAMHDESFPYCEGRCNSTCSGRGACLFDGSRGQCYCNAGFHGPECELIDNNECEDKPCHWLAHCQNTLGSYYCTCFPGFHGNGHECSDIDECSSGIAHCPEYSSCVNLPGTYFCNCSEGFQPLGLPLERCADIDECEQGLHSCVDPLMCQNEVGSYRCVKECSEGYRLVNGSCIDIDECSEKLAECDKRASCTNTIGGYKCTCEEGFAGNGRTCSPVNDCSQQEGICDRHAFCLGSLRMCICQAGYIGDGLSCYDVNECGAKVNPCEGQSGNRCVNIDGGYICCEEGVDDDVCIREKGAFCSGGCGVHAICYNETCQCMDGFEGDPRVKCDDVNECENDKQCAGVGEWCVNMIGGYICCDPESKEEECKAKRSTTSTNDSTTTSELDHEVKASESSHGEIITQNGGSLLIKNVGQPEAELTTAQPAFASTDSSAAEKTTAGKDEVYPTTLLTDLTTSAIMAFTTLVTQLPEIPAGEEGNAAIHREIDEATAAPKTATITSSVTESTQTATAGETNEPLPTTSEKKSSKTAKAPFITETMSKTAEMSSKATATNTSEAELMQITASRPIEEMRPTSEESAKERDTSFGEKPFTSTPASSHRSTEREEEKNGTQNGKGPEEGHNLAQQRMISTTNEPETVVATSLTSLEPTATSAENEQGEKAKYIEGLPTVEQEMISQTTQHSAMKPEEENTTSEQSSEATEAEVGTENSTPAPDSREKVKAEITTKTKTTGTSEIEASTKGVEIDEAMTATRTSESSMSEATTDEERSSEEEDETTLATSTFAGETRSETTVPEDEEEESSTASAEQQGQTSLNPLVKPTQELPRESSEKESSHSEQKEISSTTEVTVSIEVTTTEQDKQTKEASSEQHNEGSDTSASESTTTGDKLIVTDATPDASELHSTSSPATTTTTAVESSSITPPEEEQESRRTGAVTIMPTEIESSSTIRGVQETKTLEHKIEDITTTKPVGEYEVTEVDENALIAKLNEQTLSKNGSFTKSKAYATIEENEHSTTLGPEEGESPTIKDESTQSSTKQIPVSKSSTTQEAAGERTAEAEQTATGVGSYASVKPDGETPLTTYYPHETNKSSVKSKDVTEPKADEETRSTEQPDHGAISTRGEKEMALAAVTASELYTTISKERDGNFENEINTTAPTSESEPPGKPSPKSDNSYEKIVAGGKTSEPPEEEITRKPVDGEQGKEVVLEVVTTTEVSGAEVKTERSEESTTPILEKSTIITKPVQESDEEKKMNQLEDGHEAAQPTSETASVAGSEGPSTKLSAERFLPLSGASTQSAESEISTFTSSSRRADESQPSDDGGTTASLETTSIERTLAVFSEENVTAAAKVETTVHSDESNLPVEKYSNETTSRPKIIGEEKYESTLRGSSDGTTPSVKTVKALPTEAYGISSASETPSTPETGLEIIWVTASSIPEASSSSTSQERGTTAVVLSPSTSTVESIVLRTDHSTKVTTHLLGSSMQSTTVVSEEKASVTPESSSTTSDTNGFAKTEAESSTTVGTKTIKGETEGEGKITSSTPAGSFGSAEVSSSTANFVTDIPESKETNEGDGGLVHVTSATTETTSTTNEEEGSGEVEEVTGKPHTAHISTAVPNEEQPVEGYRSVSLLETTKQPWNRSTEGTIITESHGNTTGQAPRTAADKLHSLTTPDIEQRLHTGNEGMLESSTVFSGPMTEKTITGSAEEERKEGKEADSTNAPIKLSTFETAHFTIGSNGTEETVSKEDSVPRTPLLIVTTPSIEETTIRIGPTMRHGSELFHTTALRTSTSPSSSVGQHGSVVAETTEMIETSGTYTVHAVIESSSTPFAESPAKATATVTPSKETFGKSSEITVTLSPSAEAANEEKQPFTLPSTKIPSTEASQSSSSSGKTETYGPTGISTTTEIEEKVPKKGVSEPSKVIPPEQQTLSTPEYGHEMFHVASTSTEQPKTTILLELPASESGRKEAAAKKGSGTTENAVGNTHLNATNIASKTNALHPISEQGKFAVIATPEAATALPVDQFTNIGSETTEVTASTTAIEDKLSTMPVQEETTIQSESSMMTSSVPIDSSEVGENVPKEKGIPHTPTIASTSTFSSTGEKQINEVTFGYDETTKSTSKVTHSIDKPNAEKGFQSTEETPESTTLDEIAASSVTTAAMSTTTEDSSTSSPSIEITERTVSTTLSSTNEASGETEVTTLLSASESEVPSAEETTATTDASVIRTTLEETVSPKTAKLPERWRTTKETFSLKTTTEESSSNASLKTVRCHSSDHCGLDAYCERRSGACRCFAGFDGAPPQTPCVDVNECERHLDDCHSTARCSNFVGGYTCLCETGYRKNNDGVCVDIDECSERAGSFCHPKATCANLPGSYSCQCIAGYVGDGHTCLPLDKRHCTVEEWEKMDCGRNHLCLVDEYGNGDCDTCKSGFIMRDGSCSDIDECADAETNVCHADAICKNLVGSFTCQCQPGFKGDGFQCIDVDECQQNPCHPHANCINFPGSYTCKCPDGWDGDGTNECINPLDEECRVSFSSPIIFGFIFFLILITEHVILKNKEAVCKRTNHTSCLSVRLGELISVCECDANYRYNNETEQCEDIDECEENRHSCDPSTSVCVNTDGGYICECAAGYEGTGGICVDVDECERGLAGCNVAANCENHIGSVGCKCAPGYTGDGIDCTPINVRTSSSNACTQDWIHLCRIENKTCHIDDEDVPQCGSCLVGHQPVGGQSINGLGNCADPNKNDCDPNADCIDVHPGRHFCTCKVGYIGDGRHCDDVDECSLPGVCDAAADCHNTNGSFTCVCQPGYSGNGFKCVRSTNANGEPNCHLDPSMCHKKAKCLLGGTCKCINGYVGDGITSCEPEDKIKSSSKEQTYSTVSHSSESEKSTSVTSGKTESTTASALKETQHAETSETSTTVLTATSVRGLSKLEEPETISTTTESAEKTFASTTKLPSTEDKKLDTTTEKSTVPASSKVEATEAKTIQYTASSSEAPTDTTRGRGGIALPTERTDQPGNPYEGTEAEIISNGPPGTSPISEKDLEGITSDKKHETSHTSIASSISPSVYIHTHNLTTEMPEKLPHEEELRRGSEQMQTKKTAGEKEAKLTEEAEKAAEVSAGDKYTGEIGNEITGGKATGGDASSKAISKTSEESDKLTHGLLSGGKAMMGIGVKRTDEVAGGGAVTEETIGARNIEGIAEKELNRNGTGEAGIKGERTVIKIAIGGPEGTLRERAGGSLMSTKMNGRLDSGKGTAKMTGEVHSGAKADKSQVGIDVAKTTAKTDKGVAQNKHGNESASLSEGQKIEKEQRGGIGKLAEEKGNSQHIGEGENMKESGKEGEKASGTKPSEEQTERPHYRTHFIQKCTSTDTSPCHENAKCDVSSGHCVCKNGYYGDGYSACTKITQDCISDADACDTRAVCDVASRRCKCLRGYVGDGLTCFPDVLDCVLRPNLCSDFASCIDRRCVCNEGYTGDGSSCVSLEPVTDCSKCDVRAECVDSVCKCRKSYFGNGGTCIADPADCVHYPGLCHRNALCDDESRRCQCLKGFLGDGLNCSNQKKCLNDSTVCHEDADCLPSGVCQCRRGFTGNGILCNAAPKFASIGCEGGCHENEECFSGRCHCVNGYERDDSGKCVDIDECSLPNGCHPLAICVNLPGSHACTCPDGYRGDGKICKQYHHVNNMAVDCEMDGMTLVLTNESELFDGRIFVRGQTENPYCSKKLSSIIHNGSDYRFTVPFAHCNVRFEEPDTFAVTVVVQRHPMFITQTADAYDLRCTYPVGSRQVMSHVNVSEMTTADTIVQTGSGPICSLTVTNDEDEVIDTATVGQVLRLALSVQPNDTYAILPRNCFAINLETGERYSLTDQAGCAIDTQLFPEWVHKQASLTTATFRTFKWPDSSMIRFQCDCSACVGSCPKVNCDRRREAIKRRRLRFRYARGIDDKAFGGVDNELERSLVSSAHAMAFSHAVHVDEDEEERRAQREVDNWKYQGFTSLEPFEKNILVERICVRAMWIGVSVLPLLLIVSLLGALSLLWKRKSSRAFERDVCKRTIYASENADNASSYLKF</sequence>
<feature type="region of interest" description="Disordered" evidence="7">
    <location>
        <begin position="3167"/>
        <end position="3204"/>
    </location>
</feature>
<feature type="transmembrane region" description="Helical" evidence="8">
    <location>
        <begin position="4097"/>
        <end position="4121"/>
    </location>
</feature>
<dbReference type="CDD" id="cd00054">
    <property type="entry name" value="EGF_CA"/>
    <property type="match status" value="12"/>
</dbReference>
<dbReference type="PROSITE" id="PS00022">
    <property type="entry name" value="EGF_1"/>
    <property type="match status" value="1"/>
</dbReference>
<feature type="domain" description="EGF-like" evidence="9">
    <location>
        <begin position="2443"/>
        <end position="2484"/>
    </location>
</feature>
<feature type="region of interest" description="Disordered" evidence="7">
    <location>
        <begin position="3221"/>
        <end position="3247"/>
    </location>
</feature>
<feature type="compositionally biased region" description="Basic and acidic residues" evidence="7">
    <location>
        <begin position="1804"/>
        <end position="1814"/>
    </location>
</feature>
<feature type="compositionally biased region" description="Low complexity" evidence="7">
    <location>
        <begin position="1677"/>
        <end position="1688"/>
    </location>
</feature>
<feature type="compositionally biased region" description="Basic and acidic residues" evidence="7">
    <location>
        <begin position="820"/>
        <end position="831"/>
    </location>
</feature>
<dbReference type="InterPro" id="IPR049883">
    <property type="entry name" value="NOTCH1_EGF-like"/>
</dbReference>
<dbReference type="PROSITE" id="PS50026">
    <property type="entry name" value="EGF_3"/>
    <property type="match status" value="15"/>
</dbReference>
<feature type="compositionally biased region" description="Low complexity" evidence="7">
    <location>
        <begin position="907"/>
        <end position="918"/>
    </location>
</feature>
<feature type="domain" description="EGF-like" evidence="9">
    <location>
        <begin position="2869"/>
        <end position="2908"/>
    </location>
</feature>
<protein>
    <submittedName>
        <fullName evidence="12">Tenascin</fullName>
    </submittedName>
</protein>
<feature type="compositionally biased region" description="Basic and acidic residues" evidence="7">
    <location>
        <begin position="491"/>
        <end position="503"/>
    </location>
</feature>
<reference evidence="12" key="1">
    <citation type="submission" date="2016-05" db="UniProtKB">
        <authorList>
            <consortium name="WormBaseParasite"/>
        </authorList>
    </citation>
    <scope>IDENTIFICATION</scope>
</reference>
<dbReference type="InterPro" id="IPR018097">
    <property type="entry name" value="EGF_Ca-bd_CS"/>
</dbReference>
<evidence type="ECO:0000256" key="3">
    <source>
        <dbReference type="ARBA" id="ARBA00022737"/>
    </source>
</evidence>
<feature type="compositionally biased region" description="Polar residues" evidence="7">
    <location>
        <begin position="1393"/>
        <end position="1410"/>
    </location>
</feature>
<dbReference type="InterPro" id="IPR000742">
    <property type="entry name" value="EGF"/>
</dbReference>
<feature type="compositionally biased region" description="Polar residues" evidence="7">
    <location>
        <begin position="2231"/>
        <end position="2243"/>
    </location>
</feature>
<feature type="domain" description="EGF-like" evidence="9">
    <location>
        <begin position="3607"/>
        <end position="3645"/>
    </location>
</feature>
<feature type="domain" description="EGF-like" evidence="9">
    <location>
        <begin position="2401"/>
        <end position="2442"/>
    </location>
</feature>
<feature type="compositionally biased region" description="Basic and acidic residues" evidence="7">
    <location>
        <begin position="3168"/>
        <end position="3182"/>
    </location>
</feature>
<dbReference type="Pfam" id="PF07645">
    <property type="entry name" value="EGF_CA"/>
    <property type="match status" value="7"/>
</dbReference>
<proteinExistence type="predicted"/>
<feature type="domain" description="EGF-like" evidence="9">
    <location>
        <begin position="2826"/>
        <end position="2868"/>
    </location>
</feature>
<feature type="compositionally biased region" description="Polar residues" evidence="7">
    <location>
        <begin position="1422"/>
        <end position="1432"/>
    </location>
</feature>
<dbReference type="InterPro" id="IPR001507">
    <property type="entry name" value="ZP_dom"/>
</dbReference>
<dbReference type="SMART" id="SM00181">
    <property type="entry name" value="EGF"/>
    <property type="match status" value="27"/>
</dbReference>
<keyword evidence="8" id="KW-0812">Transmembrane</keyword>
<feature type="disulfide bond" evidence="6">
    <location>
        <begin position="121"/>
        <end position="131"/>
    </location>
</feature>
<dbReference type="InterPro" id="IPR024731">
    <property type="entry name" value="NELL2-like_EGF"/>
</dbReference>
<evidence type="ECO:0000256" key="1">
    <source>
        <dbReference type="ARBA" id="ARBA00022536"/>
    </source>
</evidence>
<feature type="compositionally biased region" description="Low complexity" evidence="7">
    <location>
        <begin position="1512"/>
        <end position="1522"/>
    </location>
</feature>
<feature type="compositionally biased region" description="Low complexity" evidence="7">
    <location>
        <begin position="1007"/>
        <end position="1025"/>
    </location>
</feature>
<feature type="compositionally biased region" description="Basic and acidic residues" evidence="7">
    <location>
        <begin position="706"/>
        <end position="715"/>
    </location>
</feature>
<feature type="compositionally biased region" description="Polar residues" evidence="7">
    <location>
        <begin position="1597"/>
        <end position="1623"/>
    </location>
</feature>
<dbReference type="Proteomes" id="UP000036681">
    <property type="component" value="Unplaced"/>
</dbReference>
<feature type="compositionally biased region" description="Basic and acidic residues" evidence="7">
    <location>
        <begin position="962"/>
        <end position="978"/>
    </location>
</feature>
<feature type="region of interest" description="Disordered" evidence="7">
    <location>
        <begin position="1452"/>
        <end position="1522"/>
    </location>
</feature>
<accession>A0A0M3HN33</accession>
<feature type="region of interest" description="Disordered" evidence="7">
    <location>
        <begin position="1107"/>
        <end position="1226"/>
    </location>
</feature>
<feature type="compositionally biased region" description="Basic and acidic residues" evidence="7">
    <location>
        <begin position="1350"/>
        <end position="1362"/>
    </location>
</feature>
<feature type="compositionally biased region" description="Low complexity" evidence="7">
    <location>
        <begin position="3004"/>
        <end position="3016"/>
    </location>
</feature>
<feature type="region of interest" description="Disordered" evidence="7">
    <location>
        <begin position="2152"/>
        <end position="2196"/>
    </location>
</feature>
<feature type="domain" description="EGF-like" evidence="9">
    <location>
        <begin position="281"/>
        <end position="321"/>
    </location>
</feature>
<feature type="compositionally biased region" description="Acidic residues" evidence="7">
    <location>
        <begin position="1689"/>
        <end position="1699"/>
    </location>
</feature>
<dbReference type="InterPro" id="IPR001881">
    <property type="entry name" value="EGF-like_Ca-bd_dom"/>
</dbReference>
<dbReference type="PROSITE" id="PS01186">
    <property type="entry name" value="EGF_2"/>
    <property type="match status" value="17"/>
</dbReference>
<feature type="compositionally biased region" description="Basic and acidic residues" evidence="7">
    <location>
        <begin position="3190"/>
        <end position="3204"/>
    </location>
</feature>
<feature type="domain" description="ZP" evidence="10">
    <location>
        <begin position="3774"/>
        <end position="4013"/>
    </location>
</feature>
<feature type="compositionally biased region" description="Low complexity" evidence="7">
    <location>
        <begin position="2968"/>
        <end position="2991"/>
    </location>
</feature>
<feature type="compositionally biased region" description="Low complexity" evidence="7">
    <location>
        <begin position="946"/>
        <end position="961"/>
    </location>
</feature>
<feature type="compositionally biased region" description="Basic and acidic residues" evidence="7">
    <location>
        <begin position="2004"/>
        <end position="2013"/>
    </location>
</feature>
<evidence type="ECO:0000259" key="10">
    <source>
        <dbReference type="PROSITE" id="PS51034"/>
    </source>
</evidence>
<feature type="region of interest" description="Disordered" evidence="7">
    <location>
        <begin position="1241"/>
        <end position="1432"/>
    </location>
</feature>
<evidence type="ECO:0000256" key="4">
    <source>
        <dbReference type="ARBA" id="ARBA00023157"/>
    </source>
</evidence>
<keyword evidence="8" id="KW-0472">Membrane</keyword>
<feature type="domain" description="EGF-like" evidence="9">
    <location>
        <begin position="2690"/>
        <end position="2731"/>
    </location>
</feature>
<feature type="compositionally biased region" description="Polar residues" evidence="7">
    <location>
        <begin position="2186"/>
        <end position="2196"/>
    </location>
</feature>
<feature type="domain" description="EGF-like" evidence="9">
    <location>
        <begin position="3451"/>
        <end position="3491"/>
    </location>
</feature>
<feature type="domain" description="EGF-like" evidence="9">
    <location>
        <begin position="2575"/>
        <end position="2614"/>
    </location>
</feature>
<dbReference type="PANTHER" id="PTHR24050:SF28">
    <property type="entry name" value="UROMODULIN-LIKE"/>
    <property type="match status" value="1"/>
</dbReference>
<feature type="domain" description="EGF-like" evidence="9">
    <location>
        <begin position="155"/>
        <end position="193"/>
    </location>
</feature>
<keyword evidence="4 6" id="KW-1015">Disulfide bond</keyword>
<dbReference type="PROSITE" id="PS01187">
    <property type="entry name" value="EGF_CA"/>
    <property type="match status" value="5"/>
</dbReference>
<feature type="compositionally biased region" description="Polar residues" evidence="7">
    <location>
        <begin position="1365"/>
        <end position="1383"/>
    </location>
</feature>
<feature type="compositionally biased region" description="Basic and acidic residues" evidence="7">
    <location>
        <begin position="3047"/>
        <end position="3057"/>
    </location>
</feature>
<feature type="compositionally biased region" description="Polar residues" evidence="7">
    <location>
        <begin position="2152"/>
        <end position="2166"/>
    </location>
</feature>
<feature type="region of interest" description="Disordered" evidence="7">
    <location>
        <begin position="1793"/>
        <end position="1817"/>
    </location>
</feature>
<dbReference type="SUPFAM" id="SSF57184">
    <property type="entry name" value="Growth factor receptor domain"/>
    <property type="match status" value="5"/>
</dbReference>
<feature type="compositionally biased region" description="Basic and acidic residues" evidence="7">
    <location>
        <begin position="1293"/>
        <end position="1308"/>
    </location>
</feature>
<feature type="compositionally biased region" description="Polar residues" evidence="7">
    <location>
        <begin position="2277"/>
        <end position="2291"/>
    </location>
</feature>
<feature type="domain" description="EGF-like" evidence="9">
    <location>
        <begin position="194"/>
        <end position="237"/>
    </location>
</feature>
<feature type="compositionally biased region" description="Polar residues" evidence="7">
    <location>
        <begin position="3074"/>
        <end position="3089"/>
    </location>
</feature>
<feature type="compositionally biased region" description="Polar residues" evidence="7">
    <location>
        <begin position="643"/>
        <end position="662"/>
    </location>
</feature>
<feature type="disulfide bond" evidence="6">
    <location>
        <begin position="142"/>
        <end position="151"/>
    </location>
</feature>
<keyword evidence="11" id="KW-1185">Reference proteome</keyword>
<dbReference type="InterPro" id="IPR009030">
    <property type="entry name" value="Growth_fac_rcpt_cys_sf"/>
</dbReference>
<feature type="region of interest" description="Disordered" evidence="7">
    <location>
        <begin position="2213"/>
        <end position="2291"/>
    </location>
</feature>